<dbReference type="Proteomes" id="UP001185028">
    <property type="component" value="Unassembled WGS sequence"/>
</dbReference>
<dbReference type="RefSeq" id="WP_188775709.1">
    <property type="nucleotide sequence ID" value="NZ_BMMB01000005.1"/>
</dbReference>
<reference evidence="6 7" key="1">
    <citation type="submission" date="2023-07" db="EMBL/GenBank/DDBJ databases">
        <title>Genomic Encyclopedia of Type Strains, Phase IV (KMG-IV): sequencing the most valuable type-strain genomes for metagenomic binning, comparative biology and taxonomic classification.</title>
        <authorList>
            <person name="Goeker M."/>
        </authorList>
    </citation>
    <scope>NUCLEOTIDE SEQUENCE [LARGE SCALE GENOMIC DNA]</scope>
    <source>
        <strain evidence="6 7">DSM 22170</strain>
    </source>
</reference>
<evidence type="ECO:0000259" key="4">
    <source>
        <dbReference type="PROSITE" id="PS51071"/>
    </source>
</evidence>
<dbReference type="InterPro" id="IPR000281">
    <property type="entry name" value="HTH_RpiR"/>
</dbReference>
<dbReference type="PANTHER" id="PTHR30514:SF1">
    <property type="entry name" value="HTH-TYPE TRANSCRIPTIONAL REGULATOR HEXR-RELATED"/>
    <property type="match status" value="1"/>
</dbReference>
<evidence type="ECO:0000313" key="6">
    <source>
        <dbReference type="EMBL" id="MDR6245865.1"/>
    </source>
</evidence>
<protein>
    <submittedName>
        <fullName evidence="6">DNA-binding MurR/RpiR family transcriptional regulator</fullName>
    </submittedName>
</protein>
<dbReference type="PANTHER" id="PTHR30514">
    <property type="entry name" value="GLUCOKINASE"/>
    <property type="match status" value="1"/>
</dbReference>
<dbReference type="PROSITE" id="PS51071">
    <property type="entry name" value="HTH_RPIR"/>
    <property type="match status" value="1"/>
</dbReference>
<gene>
    <name evidence="6" type="ORF">JOC58_003781</name>
</gene>
<dbReference type="InterPro" id="IPR009057">
    <property type="entry name" value="Homeodomain-like_sf"/>
</dbReference>
<evidence type="ECO:0000256" key="2">
    <source>
        <dbReference type="ARBA" id="ARBA00023125"/>
    </source>
</evidence>
<keyword evidence="7" id="KW-1185">Reference proteome</keyword>
<keyword evidence="3" id="KW-0804">Transcription</keyword>
<keyword evidence="1" id="KW-0805">Transcription regulation</keyword>
<organism evidence="6 7">
    <name type="scientific">Paenibacillus hunanensis</name>
    <dbReference type="NCBI Taxonomy" id="539262"/>
    <lineage>
        <taxon>Bacteria</taxon>
        <taxon>Bacillati</taxon>
        <taxon>Bacillota</taxon>
        <taxon>Bacilli</taxon>
        <taxon>Bacillales</taxon>
        <taxon>Paenibacillaceae</taxon>
        <taxon>Paenibacillus</taxon>
    </lineage>
</organism>
<comment type="caution">
    <text evidence="6">The sequence shown here is derived from an EMBL/GenBank/DDBJ whole genome shotgun (WGS) entry which is preliminary data.</text>
</comment>
<dbReference type="InterPro" id="IPR046348">
    <property type="entry name" value="SIS_dom_sf"/>
</dbReference>
<dbReference type="SUPFAM" id="SSF53697">
    <property type="entry name" value="SIS domain"/>
    <property type="match status" value="1"/>
</dbReference>
<keyword evidence="2 6" id="KW-0238">DNA-binding</keyword>
<dbReference type="Pfam" id="PF01380">
    <property type="entry name" value="SIS"/>
    <property type="match status" value="1"/>
</dbReference>
<feature type="domain" description="SIS" evidence="5">
    <location>
        <begin position="124"/>
        <end position="264"/>
    </location>
</feature>
<feature type="domain" description="HTH rpiR-type" evidence="4">
    <location>
        <begin position="2"/>
        <end position="78"/>
    </location>
</feature>
<dbReference type="GO" id="GO:0003677">
    <property type="term" value="F:DNA binding"/>
    <property type="evidence" value="ECO:0007669"/>
    <property type="project" value="UniProtKB-KW"/>
</dbReference>
<evidence type="ECO:0000259" key="5">
    <source>
        <dbReference type="PROSITE" id="PS51464"/>
    </source>
</evidence>
<sequence length="282" mass="31074">MNGGLVRLREIIQTITPSERKVASYILEQPQRLVGMSVAQLAEQSGGSQAAVIRLCKSAGFKGYQELMLKVAGDLQEERQPQGGYQEIRPNDSIDQLIDNISANNIQSIRDTIKILDSEQVKQAIDALMEAKRIFFFGIGVSNLIATDAQHKFLRINRPCFAFTDADLQLISSVMLTPQDVVVGISYSGQTPVTAECMRLAREAGACTISLTRYGNTPISMLADIALHTSSTESNLRSGATSSRIAQLNVIDILYLGIASQDYERSLQALDRTHNVIRRSRR</sequence>
<dbReference type="EMBL" id="JAVDQH010000019">
    <property type="protein sequence ID" value="MDR6245865.1"/>
    <property type="molecule type" value="Genomic_DNA"/>
</dbReference>
<dbReference type="InterPro" id="IPR001347">
    <property type="entry name" value="SIS_dom"/>
</dbReference>
<dbReference type="Gene3D" id="1.10.10.10">
    <property type="entry name" value="Winged helix-like DNA-binding domain superfamily/Winged helix DNA-binding domain"/>
    <property type="match status" value="1"/>
</dbReference>
<proteinExistence type="predicted"/>
<dbReference type="Gene3D" id="3.40.50.10490">
    <property type="entry name" value="Glucose-6-phosphate isomerase like protein, domain 1"/>
    <property type="match status" value="1"/>
</dbReference>
<dbReference type="PROSITE" id="PS51464">
    <property type="entry name" value="SIS"/>
    <property type="match status" value="1"/>
</dbReference>
<evidence type="ECO:0000256" key="3">
    <source>
        <dbReference type="ARBA" id="ARBA00023163"/>
    </source>
</evidence>
<dbReference type="SUPFAM" id="SSF46689">
    <property type="entry name" value="Homeodomain-like"/>
    <property type="match status" value="1"/>
</dbReference>
<dbReference type="Pfam" id="PF01418">
    <property type="entry name" value="HTH_6"/>
    <property type="match status" value="1"/>
</dbReference>
<dbReference type="InterPro" id="IPR036388">
    <property type="entry name" value="WH-like_DNA-bd_sf"/>
</dbReference>
<evidence type="ECO:0000313" key="7">
    <source>
        <dbReference type="Proteomes" id="UP001185028"/>
    </source>
</evidence>
<evidence type="ECO:0000256" key="1">
    <source>
        <dbReference type="ARBA" id="ARBA00023015"/>
    </source>
</evidence>
<dbReference type="InterPro" id="IPR047640">
    <property type="entry name" value="RpiR-like"/>
</dbReference>
<name>A0ABU1J2Y2_9BACL</name>
<dbReference type="InterPro" id="IPR035472">
    <property type="entry name" value="RpiR-like_SIS"/>
</dbReference>
<accession>A0ABU1J2Y2</accession>
<dbReference type="CDD" id="cd05013">
    <property type="entry name" value="SIS_RpiR"/>
    <property type="match status" value="1"/>
</dbReference>